<protein>
    <submittedName>
        <fullName evidence="2">Uncharacterized protein</fullName>
    </submittedName>
</protein>
<reference evidence="2 3" key="1">
    <citation type="submission" date="2024-09" db="EMBL/GenBank/DDBJ databases">
        <title>Floridaenema gen nov. (Aerosakkonemataceae, Aerosakkonematales ord. nov., Cyanobacteria) from benthic tropical and subtropical fresh waters, with the description of four new species.</title>
        <authorList>
            <person name="Moretto J.A."/>
            <person name="Berthold D.E."/>
            <person name="Lefler F.W."/>
            <person name="Huang I.-S."/>
            <person name="Laughinghouse H. IV."/>
        </authorList>
    </citation>
    <scope>NUCLEOTIDE SEQUENCE [LARGE SCALE GENOMIC DNA]</scope>
    <source>
        <strain evidence="2 3">BLCC-F167</strain>
    </source>
</reference>
<keyword evidence="3" id="KW-1185">Reference proteome</keyword>
<feature type="region of interest" description="Disordered" evidence="1">
    <location>
        <begin position="1"/>
        <end position="21"/>
    </location>
</feature>
<evidence type="ECO:0000256" key="1">
    <source>
        <dbReference type="SAM" id="MobiDB-lite"/>
    </source>
</evidence>
<evidence type="ECO:0000313" key="2">
    <source>
        <dbReference type="EMBL" id="MFB2834116.1"/>
    </source>
</evidence>
<dbReference type="Proteomes" id="UP001576780">
    <property type="component" value="Unassembled WGS sequence"/>
</dbReference>
<gene>
    <name evidence="2" type="ORF">ACE1CA_06240</name>
</gene>
<accession>A0ABV4WGM3</accession>
<sequence length="102" mass="11870">MSIRIVTKNMTQTPTNSNSSDRLDRIEVILERFIEQSDRNITQLAREQTITNQVLRQLIETQIETDKAINKMVEIQASLAAEQEKQERLLEYLIRRLEVGNG</sequence>
<evidence type="ECO:0000313" key="3">
    <source>
        <dbReference type="Proteomes" id="UP001576780"/>
    </source>
</evidence>
<feature type="compositionally biased region" description="Polar residues" evidence="1">
    <location>
        <begin position="8"/>
        <end position="20"/>
    </location>
</feature>
<name>A0ABV4WGM3_9CYAN</name>
<proteinExistence type="predicted"/>
<dbReference type="EMBL" id="JBHFNT010000054">
    <property type="protein sequence ID" value="MFB2834116.1"/>
    <property type="molecule type" value="Genomic_DNA"/>
</dbReference>
<comment type="caution">
    <text evidence="2">The sequence shown here is derived from an EMBL/GenBank/DDBJ whole genome shotgun (WGS) entry which is preliminary data.</text>
</comment>
<organism evidence="2 3">
    <name type="scientific">Floridaenema evergladense BLCC-F167</name>
    <dbReference type="NCBI Taxonomy" id="3153639"/>
    <lineage>
        <taxon>Bacteria</taxon>
        <taxon>Bacillati</taxon>
        <taxon>Cyanobacteriota</taxon>
        <taxon>Cyanophyceae</taxon>
        <taxon>Oscillatoriophycideae</taxon>
        <taxon>Aerosakkonematales</taxon>
        <taxon>Aerosakkonemataceae</taxon>
        <taxon>Floridanema</taxon>
        <taxon>Floridanema evergladense</taxon>
    </lineage>
</organism>